<name>A0ABS8RU41_DATST</name>
<evidence type="ECO:0000313" key="2">
    <source>
        <dbReference type="EMBL" id="MCD7450058.1"/>
    </source>
</evidence>
<feature type="region of interest" description="Disordered" evidence="1">
    <location>
        <begin position="262"/>
        <end position="282"/>
    </location>
</feature>
<keyword evidence="3" id="KW-1185">Reference proteome</keyword>
<organism evidence="2 3">
    <name type="scientific">Datura stramonium</name>
    <name type="common">Jimsonweed</name>
    <name type="synonym">Common thornapple</name>
    <dbReference type="NCBI Taxonomy" id="4076"/>
    <lineage>
        <taxon>Eukaryota</taxon>
        <taxon>Viridiplantae</taxon>
        <taxon>Streptophyta</taxon>
        <taxon>Embryophyta</taxon>
        <taxon>Tracheophyta</taxon>
        <taxon>Spermatophyta</taxon>
        <taxon>Magnoliopsida</taxon>
        <taxon>eudicotyledons</taxon>
        <taxon>Gunneridae</taxon>
        <taxon>Pentapetalae</taxon>
        <taxon>asterids</taxon>
        <taxon>lamiids</taxon>
        <taxon>Solanales</taxon>
        <taxon>Solanaceae</taxon>
        <taxon>Solanoideae</taxon>
        <taxon>Datureae</taxon>
        <taxon>Datura</taxon>
    </lineage>
</organism>
<proteinExistence type="predicted"/>
<evidence type="ECO:0000256" key="1">
    <source>
        <dbReference type="SAM" id="MobiDB-lite"/>
    </source>
</evidence>
<accession>A0ABS8RU41</accession>
<sequence>MGTSVGPAKYRYQPAGHRSRADLRQYIENIEGNRRLNCDSQLQTCGRSSGASTGCNVCSRLGFRFTSPSCVTSADRKSSPVKRRTMFSSKQRNKGKAPMGVDTPQEVDAEETRRICILHFGLERMEAYKTRRVEGVIDVATKTDKDAPTFKKLKLTSGKSDSPPTERIKEIYVSLTIDGHVSPQTSGLLKMVKMDHAHNAQLVKLDKSIPSMIHSAIKTAIKPVVEKLSSLCARADVLEAEVATIMEEIDRQKELISPMDIDLNIPPAGPDSPVANRSPPDD</sequence>
<feature type="region of interest" description="Disordered" evidence="1">
    <location>
        <begin position="74"/>
        <end position="106"/>
    </location>
</feature>
<comment type="caution">
    <text evidence="2">The sequence shown here is derived from an EMBL/GenBank/DDBJ whole genome shotgun (WGS) entry which is preliminary data.</text>
</comment>
<protein>
    <recommendedName>
        <fullName evidence="4">Polyprotein protein</fullName>
    </recommendedName>
</protein>
<dbReference type="EMBL" id="JACEIK010000114">
    <property type="protein sequence ID" value="MCD7450058.1"/>
    <property type="molecule type" value="Genomic_DNA"/>
</dbReference>
<dbReference type="Proteomes" id="UP000823775">
    <property type="component" value="Unassembled WGS sequence"/>
</dbReference>
<reference evidence="2 3" key="1">
    <citation type="journal article" date="2021" name="BMC Genomics">
        <title>Datura genome reveals duplications of psychoactive alkaloid biosynthetic genes and high mutation rate following tissue culture.</title>
        <authorList>
            <person name="Rajewski A."/>
            <person name="Carter-House D."/>
            <person name="Stajich J."/>
            <person name="Litt A."/>
        </authorList>
    </citation>
    <scope>NUCLEOTIDE SEQUENCE [LARGE SCALE GENOMIC DNA]</scope>
    <source>
        <strain evidence="2">AR-01</strain>
    </source>
</reference>
<evidence type="ECO:0008006" key="4">
    <source>
        <dbReference type="Google" id="ProtNLM"/>
    </source>
</evidence>
<evidence type="ECO:0000313" key="3">
    <source>
        <dbReference type="Proteomes" id="UP000823775"/>
    </source>
</evidence>
<feature type="compositionally biased region" description="Basic residues" evidence="1">
    <location>
        <begin position="79"/>
        <end position="95"/>
    </location>
</feature>
<gene>
    <name evidence="2" type="ORF">HAX54_003114</name>
</gene>